<evidence type="ECO:0000256" key="8">
    <source>
        <dbReference type="PROSITE-ProRule" id="PRU00284"/>
    </source>
</evidence>
<evidence type="ECO:0000256" key="6">
    <source>
        <dbReference type="ARBA" id="ARBA00023136"/>
    </source>
</evidence>
<dbReference type="PANTHER" id="PTHR32089:SF112">
    <property type="entry name" value="LYSOZYME-LIKE PROTEIN-RELATED"/>
    <property type="match status" value="1"/>
</dbReference>
<protein>
    <submittedName>
        <fullName evidence="10">Methyl-accepting chemotaxis protein</fullName>
    </submittedName>
</protein>
<dbReference type="RefSeq" id="WP_259740382.1">
    <property type="nucleotide sequence ID" value="NZ_JALQCW010000019.1"/>
</dbReference>
<dbReference type="Gene3D" id="1.10.287.950">
    <property type="entry name" value="Methyl-accepting chemotaxis protein"/>
    <property type="match status" value="1"/>
</dbReference>
<comment type="caution">
    <text evidence="10">The sequence shown here is derived from an EMBL/GenBank/DDBJ whole genome shotgun (WGS) entry which is preliminary data.</text>
</comment>
<reference evidence="10 11" key="2">
    <citation type="journal article" date="2023" name="Plant Pathol.">
        <title>Dismantling and reorganizing Pseudomonas marginalis sensu#lato.</title>
        <authorList>
            <person name="Sawada H."/>
            <person name="Fujikawa T."/>
            <person name="Satou M."/>
        </authorList>
    </citation>
    <scope>NUCLEOTIDE SEQUENCE [LARGE SCALE GENOMIC DNA]</scope>
    <source>
        <strain evidence="10 11">MAFF 302030</strain>
    </source>
</reference>
<keyword evidence="4" id="KW-0812">Transmembrane</keyword>
<evidence type="ECO:0000313" key="10">
    <source>
        <dbReference type="EMBL" id="MCK9797961.1"/>
    </source>
</evidence>
<sequence>MIVALLLVATLLIGLRPRQAQRSEPALSSPAAARAEQDPALQNLLQAVAPNWSDSLGRTRELLQGNIAALFESFQRITTRLDGTLSNSEGILGSNGVGESLRDANQRLHDVSQSFQTSSQRQQELLGTISHLDSYTSQLQQMAKRVQDIASQTNLLALNAAIEAARAGEYGRGFSVVADEVRKLSSLSAETGQGMDAKVSEINHAIQSTIAAAAELGSSEQNNLDFLNQSVTEVMARLGDNLNQLSAASGALQRDARDTQQDIQAVMVSLQFQDRTDQMLDHVQVDLQQLLDAMAEQAPSLQDPKAWLERLRQRFTTDEERHGQAPSAAASEVTFF</sequence>
<accession>A0A9X2C5E6</accession>
<keyword evidence="7 8" id="KW-0807">Transducer</keyword>
<evidence type="ECO:0000256" key="2">
    <source>
        <dbReference type="ARBA" id="ARBA00022475"/>
    </source>
</evidence>
<dbReference type="PANTHER" id="PTHR32089">
    <property type="entry name" value="METHYL-ACCEPTING CHEMOTAXIS PROTEIN MCPB"/>
    <property type="match status" value="1"/>
</dbReference>
<keyword evidence="2" id="KW-1003">Cell membrane</keyword>
<keyword evidence="5" id="KW-1133">Transmembrane helix</keyword>
<dbReference type="Proteomes" id="UP001155059">
    <property type="component" value="Unassembled WGS sequence"/>
</dbReference>
<evidence type="ECO:0000256" key="4">
    <source>
        <dbReference type="ARBA" id="ARBA00022692"/>
    </source>
</evidence>
<evidence type="ECO:0000256" key="3">
    <source>
        <dbReference type="ARBA" id="ARBA00022481"/>
    </source>
</evidence>
<feature type="domain" description="Methyl-accepting transducer" evidence="9">
    <location>
        <begin position="102"/>
        <end position="219"/>
    </location>
</feature>
<reference evidence="10 11" key="1">
    <citation type="journal article" date="2022" name="Int. J. Syst. Evol. Microbiol.">
        <title>Pseudomonas aegrilactucae sp. nov. and Pseudomonas morbosilactucae sp. nov., pathogens causing bacterial rot of lettuce in Japan.</title>
        <authorList>
            <person name="Sawada H."/>
            <person name="Fujikawa T."/>
            <person name="Satou M."/>
        </authorList>
    </citation>
    <scope>NUCLEOTIDE SEQUENCE [LARGE SCALE GENOMIC DNA]</scope>
    <source>
        <strain evidence="10 11">MAFF 302030</strain>
    </source>
</reference>
<gene>
    <name evidence="10" type="ORF">M1B34_09535</name>
</gene>
<dbReference type="GO" id="GO:0006935">
    <property type="term" value="P:chemotaxis"/>
    <property type="evidence" value="ECO:0007669"/>
    <property type="project" value="UniProtKB-ARBA"/>
</dbReference>
<organism evidence="10 11">
    <name type="scientific">Pseudomonas morbosilactucae</name>
    <dbReference type="NCBI Taxonomy" id="2938197"/>
    <lineage>
        <taxon>Bacteria</taxon>
        <taxon>Pseudomonadati</taxon>
        <taxon>Pseudomonadota</taxon>
        <taxon>Gammaproteobacteria</taxon>
        <taxon>Pseudomonadales</taxon>
        <taxon>Pseudomonadaceae</taxon>
        <taxon>Pseudomonas</taxon>
    </lineage>
</organism>
<dbReference type="InterPro" id="IPR004089">
    <property type="entry name" value="MCPsignal_dom"/>
</dbReference>
<evidence type="ECO:0000256" key="1">
    <source>
        <dbReference type="ARBA" id="ARBA00004236"/>
    </source>
</evidence>
<evidence type="ECO:0000256" key="7">
    <source>
        <dbReference type="ARBA" id="ARBA00023224"/>
    </source>
</evidence>
<dbReference type="PROSITE" id="PS50111">
    <property type="entry name" value="CHEMOTAXIS_TRANSDUC_2"/>
    <property type="match status" value="1"/>
</dbReference>
<comment type="subcellular location">
    <subcellularLocation>
        <location evidence="1">Cell membrane</location>
    </subcellularLocation>
</comment>
<keyword evidence="6" id="KW-0472">Membrane</keyword>
<dbReference type="GO" id="GO:0005886">
    <property type="term" value="C:plasma membrane"/>
    <property type="evidence" value="ECO:0007669"/>
    <property type="project" value="UniProtKB-SubCell"/>
</dbReference>
<evidence type="ECO:0000259" key="9">
    <source>
        <dbReference type="PROSITE" id="PS50111"/>
    </source>
</evidence>
<evidence type="ECO:0000313" key="11">
    <source>
        <dbReference type="Proteomes" id="UP001155059"/>
    </source>
</evidence>
<name>A0A9X2C5E6_9PSED</name>
<dbReference type="AlphaFoldDB" id="A0A9X2C5E6"/>
<evidence type="ECO:0000256" key="5">
    <source>
        <dbReference type="ARBA" id="ARBA00022989"/>
    </source>
</evidence>
<dbReference type="Pfam" id="PF00015">
    <property type="entry name" value="MCPsignal"/>
    <property type="match status" value="1"/>
</dbReference>
<dbReference type="SUPFAM" id="SSF58104">
    <property type="entry name" value="Methyl-accepting chemotaxis protein (MCP) signaling domain"/>
    <property type="match status" value="1"/>
</dbReference>
<dbReference type="SMART" id="SM00283">
    <property type="entry name" value="MA"/>
    <property type="match status" value="1"/>
</dbReference>
<proteinExistence type="predicted"/>
<dbReference type="EMBL" id="JALQCW010000019">
    <property type="protein sequence ID" value="MCK9797961.1"/>
    <property type="molecule type" value="Genomic_DNA"/>
</dbReference>
<dbReference type="GO" id="GO:0007165">
    <property type="term" value="P:signal transduction"/>
    <property type="evidence" value="ECO:0007669"/>
    <property type="project" value="UniProtKB-KW"/>
</dbReference>
<keyword evidence="3" id="KW-0488">Methylation</keyword>